<dbReference type="VEuPathDB" id="FungiDB:AMAG_10530"/>
<evidence type="ECO:0000256" key="4">
    <source>
        <dbReference type="ARBA" id="ARBA00015368"/>
    </source>
</evidence>
<keyword evidence="10 11" id="KW-0472">Membrane</keyword>
<sequence>MADRLPRPAPKLRGAQHLAPAVRKHPFLYFGLPLIGILVGGSFALAHLTQTKVDYNSTKVQQMSRDEALAMDGKRKKNFDVREEYFRLQAGSAAEALDDWDMVPVQKPPDTYVPPSPGEMEELLIKASTKVDDGKKKEPKIVRW</sequence>
<dbReference type="Pfam" id="PF14138">
    <property type="entry name" value="COX16"/>
    <property type="match status" value="1"/>
</dbReference>
<comment type="similarity">
    <text evidence="3">Belongs to the COX16 family.</text>
</comment>
<dbReference type="InterPro" id="IPR020164">
    <property type="entry name" value="Cyt_c_Oxase_assmbl_COX16"/>
</dbReference>
<keyword evidence="7" id="KW-0999">Mitochondrion inner membrane</keyword>
<dbReference type="eggNOG" id="ENOG502S9GT">
    <property type="taxonomic scope" value="Eukaryota"/>
</dbReference>
<evidence type="ECO:0000256" key="3">
    <source>
        <dbReference type="ARBA" id="ARBA00008370"/>
    </source>
</evidence>
<evidence type="ECO:0000256" key="5">
    <source>
        <dbReference type="ARBA" id="ARBA00019222"/>
    </source>
</evidence>
<dbReference type="Proteomes" id="UP000054350">
    <property type="component" value="Unassembled WGS sequence"/>
</dbReference>
<keyword evidence="8 11" id="KW-1133">Transmembrane helix</keyword>
<evidence type="ECO:0000256" key="1">
    <source>
        <dbReference type="ARBA" id="ARBA00002490"/>
    </source>
</evidence>
<dbReference type="GO" id="GO:0033617">
    <property type="term" value="P:mitochondrial respiratory chain complex IV assembly"/>
    <property type="evidence" value="ECO:0007669"/>
    <property type="project" value="TreeGrafter"/>
</dbReference>
<dbReference type="PANTHER" id="PTHR17130:SF14">
    <property type="entry name" value="CYTOCHROME C OXIDASE ASSEMBLY PROTEIN COX16 HOMOLOG, MITOCHONDRIAL"/>
    <property type="match status" value="1"/>
</dbReference>
<evidence type="ECO:0000256" key="11">
    <source>
        <dbReference type="SAM" id="Phobius"/>
    </source>
</evidence>
<evidence type="ECO:0000256" key="6">
    <source>
        <dbReference type="ARBA" id="ARBA00022692"/>
    </source>
</evidence>
<dbReference type="GO" id="GO:0005743">
    <property type="term" value="C:mitochondrial inner membrane"/>
    <property type="evidence" value="ECO:0007669"/>
    <property type="project" value="UniProtKB-SubCell"/>
</dbReference>
<name>A0A0L0SVD0_ALLM3</name>
<evidence type="ECO:0000313" key="13">
    <source>
        <dbReference type="Proteomes" id="UP000054350"/>
    </source>
</evidence>
<keyword evidence="6 11" id="KW-0812">Transmembrane</keyword>
<keyword evidence="13" id="KW-1185">Reference proteome</keyword>
<gene>
    <name evidence="12" type="ORF">AMAG_10530</name>
</gene>
<reference evidence="12 13" key="1">
    <citation type="submission" date="2009-11" db="EMBL/GenBank/DDBJ databases">
        <title>Annotation of Allomyces macrogynus ATCC 38327.</title>
        <authorList>
            <consortium name="The Broad Institute Genome Sequencing Platform"/>
            <person name="Russ C."/>
            <person name="Cuomo C."/>
            <person name="Burger G."/>
            <person name="Gray M.W."/>
            <person name="Holland P.W.H."/>
            <person name="King N."/>
            <person name="Lang F.B.F."/>
            <person name="Roger A.J."/>
            <person name="Ruiz-Trillo I."/>
            <person name="Young S.K."/>
            <person name="Zeng Q."/>
            <person name="Gargeya S."/>
            <person name="Fitzgerald M."/>
            <person name="Haas B."/>
            <person name="Abouelleil A."/>
            <person name="Alvarado L."/>
            <person name="Arachchi H.M."/>
            <person name="Berlin A."/>
            <person name="Chapman S.B."/>
            <person name="Gearin G."/>
            <person name="Goldberg J."/>
            <person name="Griggs A."/>
            <person name="Gujja S."/>
            <person name="Hansen M."/>
            <person name="Heiman D."/>
            <person name="Howarth C."/>
            <person name="Larimer J."/>
            <person name="Lui A."/>
            <person name="MacDonald P.J.P."/>
            <person name="McCowen C."/>
            <person name="Montmayeur A."/>
            <person name="Murphy C."/>
            <person name="Neiman D."/>
            <person name="Pearson M."/>
            <person name="Priest M."/>
            <person name="Roberts A."/>
            <person name="Saif S."/>
            <person name="Shea T."/>
            <person name="Sisk P."/>
            <person name="Stolte C."/>
            <person name="Sykes S."/>
            <person name="Wortman J."/>
            <person name="Nusbaum C."/>
            <person name="Birren B."/>
        </authorList>
    </citation>
    <scope>NUCLEOTIDE SEQUENCE [LARGE SCALE GENOMIC DNA]</scope>
    <source>
        <strain evidence="12 13">ATCC 38327</strain>
    </source>
</reference>
<evidence type="ECO:0000256" key="10">
    <source>
        <dbReference type="ARBA" id="ARBA00023136"/>
    </source>
</evidence>
<evidence type="ECO:0000256" key="9">
    <source>
        <dbReference type="ARBA" id="ARBA00023128"/>
    </source>
</evidence>
<keyword evidence="9" id="KW-0496">Mitochondrion</keyword>
<evidence type="ECO:0000256" key="2">
    <source>
        <dbReference type="ARBA" id="ARBA00004434"/>
    </source>
</evidence>
<accession>A0A0L0SVD0</accession>
<evidence type="ECO:0000256" key="7">
    <source>
        <dbReference type="ARBA" id="ARBA00022792"/>
    </source>
</evidence>
<organism evidence="12 13">
    <name type="scientific">Allomyces macrogynus (strain ATCC 38327)</name>
    <name type="common">Allomyces javanicus var. macrogynus</name>
    <dbReference type="NCBI Taxonomy" id="578462"/>
    <lineage>
        <taxon>Eukaryota</taxon>
        <taxon>Fungi</taxon>
        <taxon>Fungi incertae sedis</taxon>
        <taxon>Blastocladiomycota</taxon>
        <taxon>Blastocladiomycetes</taxon>
        <taxon>Blastocladiales</taxon>
        <taxon>Blastocladiaceae</taxon>
        <taxon>Allomyces</taxon>
    </lineage>
</organism>
<dbReference type="STRING" id="578462.A0A0L0SVD0"/>
<evidence type="ECO:0000256" key="8">
    <source>
        <dbReference type="ARBA" id="ARBA00022989"/>
    </source>
</evidence>
<comment type="function">
    <text evidence="1">Required for the assembly of the mitochondrial respiratory chain complex IV (CIV), also known as cytochrome c oxidase. May participate in merging the COX1 and COX2 assembly lines.</text>
</comment>
<protein>
    <recommendedName>
        <fullName evidence="4">Cytochrome c oxidase assembly protein COX16, mitochondrial</fullName>
    </recommendedName>
    <alternativeName>
        <fullName evidence="5">Cytochrome c oxidase assembly protein cox16, mitochondrial</fullName>
    </alternativeName>
</protein>
<feature type="transmembrane region" description="Helical" evidence="11">
    <location>
        <begin position="27"/>
        <end position="49"/>
    </location>
</feature>
<dbReference type="OrthoDB" id="5516033at2759"/>
<comment type="subcellular location">
    <subcellularLocation>
        <location evidence="2">Mitochondrion inner membrane</location>
        <topology evidence="2">Single-pass membrane protein</topology>
    </subcellularLocation>
</comment>
<dbReference type="EMBL" id="GG745349">
    <property type="protein sequence ID" value="KNE66304.1"/>
    <property type="molecule type" value="Genomic_DNA"/>
</dbReference>
<proteinExistence type="inferred from homology"/>
<dbReference type="AlphaFoldDB" id="A0A0L0SVD0"/>
<dbReference type="PANTHER" id="PTHR17130">
    <property type="entry name" value="MITOCHONDRIAL OUTER MEMBRANE PROTEIN 25"/>
    <property type="match status" value="1"/>
</dbReference>
<evidence type="ECO:0000313" key="12">
    <source>
        <dbReference type="EMBL" id="KNE66304.1"/>
    </source>
</evidence>
<reference evidence="13" key="2">
    <citation type="submission" date="2009-11" db="EMBL/GenBank/DDBJ databases">
        <title>The Genome Sequence of Allomyces macrogynus strain ATCC 38327.</title>
        <authorList>
            <consortium name="The Broad Institute Genome Sequencing Platform"/>
            <person name="Russ C."/>
            <person name="Cuomo C."/>
            <person name="Shea T."/>
            <person name="Young S.K."/>
            <person name="Zeng Q."/>
            <person name="Koehrsen M."/>
            <person name="Haas B."/>
            <person name="Borodovsky M."/>
            <person name="Guigo R."/>
            <person name="Alvarado L."/>
            <person name="Berlin A."/>
            <person name="Borenstein D."/>
            <person name="Chen Z."/>
            <person name="Engels R."/>
            <person name="Freedman E."/>
            <person name="Gellesch M."/>
            <person name="Goldberg J."/>
            <person name="Griggs A."/>
            <person name="Gujja S."/>
            <person name="Heiman D."/>
            <person name="Hepburn T."/>
            <person name="Howarth C."/>
            <person name="Jen D."/>
            <person name="Larson L."/>
            <person name="Lewis B."/>
            <person name="Mehta T."/>
            <person name="Park D."/>
            <person name="Pearson M."/>
            <person name="Roberts A."/>
            <person name="Saif S."/>
            <person name="Shenoy N."/>
            <person name="Sisk P."/>
            <person name="Stolte C."/>
            <person name="Sykes S."/>
            <person name="Walk T."/>
            <person name="White J."/>
            <person name="Yandava C."/>
            <person name="Burger G."/>
            <person name="Gray M.W."/>
            <person name="Holland P.W.H."/>
            <person name="King N."/>
            <person name="Lang F.B.F."/>
            <person name="Roger A.J."/>
            <person name="Ruiz-Trillo I."/>
            <person name="Lander E."/>
            <person name="Nusbaum C."/>
        </authorList>
    </citation>
    <scope>NUCLEOTIDE SEQUENCE [LARGE SCALE GENOMIC DNA]</scope>
    <source>
        <strain evidence="13">ATCC 38327</strain>
    </source>
</reference>